<evidence type="ECO:0000256" key="2">
    <source>
        <dbReference type="ARBA" id="ARBA00022679"/>
    </source>
</evidence>
<dbReference type="InterPro" id="IPR044855">
    <property type="entry name" value="CoA-Trfase_III_dom3_sf"/>
</dbReference>
<dbReference type="AlphaFoldDB" id="A0AAD9B158"/>
<evidence type="ECO:0000313" key="4">
    <source>
        <dbReference type="EMBL" id="KAK1875400.1"/>
    </source>
</evidence>
<feature type="compositionally biased region" description="Acidic residues" evidence="3">
    <location>
        <begin position="133"/>
        <end position="185"/>
    </location>
</feature>
<dbReference type="GO" id="GO:0047369">
    <property type="term" value="F:succinate-hydroxymethylglutarate CoA-transferase activity"/>
    <property type="evidence" value="ECO:0007669"/>
    <property type="project" value="TreeGrafter"/>
</dbReference>
<evidence type="ECO:0000313" key="5">
    <source>
        <dbReference type="Proteomes" id="UP001228049"/>
    </source>
</evidence>
<evidence type="ECO:0000256" key="1">
    <source>
        <dbReference type="ARBA" id="ARBA00008383"/>
    </source>
</evidence>
<dbReference type="PANTHER" id="PTHR48207">
    <property type="entry name" value="SUCCINATE--HYDROXYMETHYLGLUTARATE COA-TRANSFERASE"/>
    <property type="match status" value="1"/>
</dbReference>
<organism evidence="4 5">
    <name type="scientific">Dissostichus eleginoides</name>
    <name type="common">Patagonian toothfish</name>
    <name type="synonym">Dissostichus amissus</name>
    <dbReference type="NCBI Taxonomy" id="100907"/>
    <lineage>
        <taxon>Eukaryota</taxon>
        <taxon>Metazoa</taxon>
        <taxon>Chordata</taxon>
        <taxon>Craniata</taxon>
        <taxon>Vertebrata</taxon>
        <taxon>Euteleostomi</taxon>
        <taxon>Actinopterygii</taxon>
        <taxon>Neopterygii</taxon>
        <taxon>Teleostei</taxon>
        <taxon>Neoteleostei</taxon>
        <taxon>Acanthomorphata</taxon>
        <taxon>Eupercaria</taxon>
        <taxon>Perciformes</taxon>
        <taxon>Notothenioidei</taxon>
        <taxon>Nototheniidae</taxon>
        <taxon>Dissostichus</taxon>
    </lineage>
</organism>
<reference evidence="4" key="1">
    <citation type="submission" date="2023-04" db="EMBL/GenBank/DDBJ databases">
        <title>Chromosome-level genome of Chaenocephalus aceratus.</title>
        <authorList>
            <person name="Park H."/>
        </authorList>
    </citation>
    <scope>NUCLEOTIDE SEQUENCE</scope>
    <source>
        <strain evidence="4">DE</strain>
        <tissue evidence="4">Muscle</tissue>
    </source>
</reference>
<dbReference type="InterPro" id="IPR003673">
    <property type="entry name" value="CoA-Trfase_fam_III"/>
</dbReference>
<dbReference type="InterPro" id="IPR050483">
    <property type="entry name" value="CoA-transferase_III_domain"/>
</dbReference>
<sequence length="191" mass="20973">MWSYSQSSSIHRNHILVFLQLVVTTPDLKPDSTRCPNANPQGFSTRDGHIVVAAGNTQFIRVCEVLQLKELAEDPKYTTNKLRVQHRKELLHTLSHRFLQETTADWLKQFEGSGVPVGPINNIQENQSLESGSDPEPESGSDPEPESGSDLEPESGSDPEPESGSDLEPESGSDPEPESGSDPEPESGVWK</sequence>
<dbReference type="GO" id="GO:0005739">
    <property type="term" value="C:mitochondrion"/>
    <property type="evidence" value="ECO:0007669"/>
    <property type="project" value="TreeGrafter"/>
</dbReference>
<dbReference type="SUPFAM" id="SSF89796">
    <property type="entry name" value="CoA-transferase family III (CaiB/BaiF)"/>
    <property type="match status" value="1"/>
</dbReference>
<feature type="region of interest" description="Disordered" evidence="3">
    <location>
        <begin position="116"/>
        <end position="191"/>
    </location>
</feature>
<proteinExistence type="inferred from homology"/>
<comment type="caution">
    <text evidence="4">The sequence shown here is derived from an EMBL/GenBank/DDBJ whole genome shotgun (WGS) entry which is preliminary data.</text>
</comment>
<dbReference type="Gene3D" id="3.40.50.10540">
    <property type="entry name" value="Crotonobetainyl-coa:carnitine coa-transferase, domain 1"/>
    <property type="match status" value="1"/>
</dbReference>
<dbReference type="Pfam" id="PF02515">
    <property type="entry name" value="CoA_transf_3"/>
    <property type="match status" value="1"/>
</dbReference>
<dbReference type="Gene3D" id="3.30.1540.10">
    <property type="entry name" value="formyl-coa transferase, domain 3"/>
    <property type="match status" value="1"/>
</dbReference>
<comment type="similarity">
    <text evidence="1">Belongs to the CoA-transferase III family.</text>
</comment>
<dbReference type="Proteomes" id="UP001228049">
    <property type="component" value="Unassembled WGS sequence"/>
</dbReference>
<dbReference type="EMBL" id="JASDAP010000137">
    <property type="protein sequence ID" value="KAK1875400.1"/>
    <property type="molecule type" value="Genomic_DNA"/>
</dbReference>
<protein>
    <submittedName>
        <fullName evidence="4">Succinate--hydroxymethylglutarate CoA-transferase</fullName>
    </submittedName>
</protein>
<keyword evidence="2" id="KW-0808">Transferase</keyword>
<gene>
    <name evidence="4" type="ORF">KUDE01_031869</name>
</gene>
<keyword evidence="5" id="KW-1185">Reference proteome</keyword>
<evidence type="ECO:0000256" key="3">
    <source>
        <dbReference type="SAM" id="MobiDB-lite"/>
    </source>
</evidence>
<dbReference type="InterPro" id="IPR023606">
    <property type="entry name" value="CoA-Trfase_III_dom_1_sf"/>
</dbReference>
<accession>A0AAD9B158</accession>
<name>A0AAD9B158_DISEL</name>
<dbReference type="PANTHER" id="PTHR48207:SF3">
    <property type="entry name" value="SUCCINATE--HYDROXYMETHYLGLUTARATE COA-TRANSFERASE"/>
    <property type="match status" value="1"/>
</dbReference>